<organism evidence="2 3">
    <name type="scientific">Anaeromassilibacillus senegalensis</name>
    <dbReference type="NCBI Taxonomy" id="1673717"/>
    <lineage>
        <taxon>Bacteria</taxon>
        <taxon>Bacillati</taxon>
        <taxon>Bacillota</taxon>
        <taxon>Clostridia</taxon>
        <taxon>Eubacteriales</taxon>
        <taxon>Acutalibacteraceae</taxon>
        <taxon>Anaeromassilibacillus</taxon>
    </lineage>
</organism>
<evidence type="ECO:0000313" key="2">
    <source>
        <dbReference type="EMBL" id="MCF2651979.1"/>
    </source>
</evidence>
<dbReference type="Pfam" id="PF03466">
    <property type="entry name" value="LysR_substrate"/>
    <property type="match status" value="1"/>
</dbReference>
<dbReference type="SUPFAM" id="SSF53850">
    <property type="entry name" value="Periplasmic binding protein-like II"/>
    <property type="match status" value="1"/>
</dbReference>
<proteinExistence type="predicted"/>
<gene>
    <name evidence="2" type="ORF">JQM67_05135</name>
</gene>
<dbReference type="RefSeq" id="WP_235323003.1">
    <property type="nucleotide sequence ID" value="NZ_JAFBIT010000001.1"/>
</dbReference>
<dbReference type="Proteomes" id="UP001299220">
    <property type="component" value="Unassembled WGS sequence"/>
</dbReference>
<dbReference type="Gene3D" id="3.40.190.10">
    <property type="entry name" value="Periplasmic binding protein-like II"/>
    <property type="match status" value="1"/>
</dbReference>
<sequence>MRLSSEKRCLRIGLSNPMTADGLSDLLECFSADHPNADVQLLSGTDEELLRALSDGRLDMAVLPDGAENPDETYFDVREILLHRTPVILKCGGLSIEPITRETVVQKVLWLKTAKTPLADDFIGCLQGRFLEWNTGGGKVFGGVL</sequence>
<protein>
    <recommendedName>
        <fullName evidence="1">LysR substrate-binding domain-containing protein</fullName>
    </recommendedName>
</protein>
<accession>A0ABS9CPU1</accession>
<reference evidence="2 3" key="1">
    <citation type="submission" date="2020-12" db="EMBL/GenBank/DDBJ databases">
        <title>Whole genome sequences of gut porcine anaerobes.</title>
        <authorList>
            <person name="Kubasova T."/>
            <person name="Jahodarova E."/>
            <person name="Rychlik I."/>
        </authorList>
    </citation>
    <scope>NUCLEOTIDE SEQUENCE [LARGE SCALE GENOMIC DNA]</scope>
    <source>
        <strain evidence="2 3">An867</strain>
    </source>
</reference>
<keyword evidence="3" id="KW-1185">Reference proteome</keyword>
<name>A0ABS9CPU1_9FIRM</name>
<comment type="caution">
    <text evidence="2">The sequence shown here is derived from an EMBL/GenBank/DDBJ whole genome shotgun (WGS) entry which is preliminary data.</text>
</comment>
<feature type="domain" description="LysR substrate-binding" evidence="1">
    <location>
        <begin position="8"/>
        <end position="70"/>
    </location>
</feature>
<evidence type="ECO:0000259" key="1">
    <source>
        <dbReference type="Pfam" id="PF03466"/>
    </source>
</evidence>
<evidence type="ECO:0000313" key="3">
    <source>
        <dbReference type="Proteomes" id="UP001299220"/>
    </source>
</evidence>
<dbReference type="InterPro" id="IPR005119">
    <property type="entry name" value="LysR_subst-bd"/>
</dbReference>
<dbReference type="EMBL" id="JAFBIT010000001">
    <property type="protein sequence ID" value="MCF2651979.1"/>
    <property type="molecule type" value="Genomic_DNA"/>
</dbReference>